<protein>
    <submittedName>
        <fullName evidence="2">Predicted protein</fullName>
    </submittedName>
</protein>
<keyword evidence="3" id="KW-1185">Reference proteome</keyword>
<dbReference type="EMBL" id="FP929139">
    <property type="protein sequence ID" value="CBY02225.1"/>
    <property type="molecule type" value="Genomic_DNA"/>
</dbReference>
<dbReference type="OrthoDB" id="10379534at2759"/>
<dbReference type="AlphaFoldDB" id="E5ACM3"/>
<keyword evidence="1" id="KW-0732">Signal</keyword>
<gene>
    <name evidence="2" type="ORF">LEMA_uP010120.1</name>
</gene>
<dbReference type="Proteomes" id="UP000002668">
    <property type="component" value="Genome"/>
</dbReference>
<evidence type="ECO:0000313" key="2">
    <source>
        <dbReference type="EMBL" id="CBY02225.1"/>
    </source>
</evidence>
<name>E5ACM3_LEPMJ</name>
<evidence type="ECO:0000256" key="1">
    <source>
        <dbReference type="SAM" id="SignalP"/>
    </source>
</evidence>
<organism evidence="2 3">
    <name type="scientific">Leptosphaeria maculans (strain JN3 / isolate v23.1.3 / race Av1-4-5-6-7-8)</name>
    <name type="common">Blackleg fungus</name>
    <name type="synonym">Phoma lingam</name>
    <dbReference type="NCBI Taxonomy" id="985895"/>
    <lineage>
        <taxon>Eukaryota</taxon>
        <taxon>Fungi</taxon>
        <taxon>Dikarya</taxon>
        <taxon>Ascomycota</taxon>
        <taxon>Pezizomycotina</taxon>
        <taxon>Dothideomycetes</taxon>
        <taxon>Pleosporomycetidae</taxon>
        <taxon>Pleosporales</taxon>
        <taxon>Pleosporineae</taxon>
        <taxon>Leptosphaeriaceae</taxon>
        <taxon>Plenodomus</taxon>
        <taxon>Plenodomus lingam/Leptosphaeria maculans species complex</taxon>
    </lineage>
</organism>
<dbReference type="InParanoid" id="E5ACM3"/>
<dbReference type="HOGENOM" id="CLU_2483782_0_0_1"/>
<dbReference type="GeneID" id="13289410"/>
<sequence>MRFSTSAIALLAVGLTSASPVSPTANEPRQLGCVAALLPLVLSCGSSLGTCPSALVDQICDCKSVLLGQLGQGQIDAYLNALGNLCP</sequence>
<proteinExistence type="predicted"/>
<evidence type="ECO:0000313" key="3">
    <source>
        <dbReference type="Proteomes" id="UP000002668"/>
    </source>
</evidence>
<reference evidence="3" key="1">
    <citation type="journal article" date="2011" name="Nat. Commun.">
        <title>Effector diversification within compartments of the Leptosphaeria maculans genome affected by Repeat-Induced Point mutations.</title>
        <authorList>
            <person name="Rouxel T."/>
            <person name="Grandaubert J."/>
            <person name="Hane J.K."/>
            <person name="Hoede C."/>
            <person name="van de Wouw A.P."/>
            <person name="Couloux A."/>
            <person name="Dominguez V."/>
            <person name="Anthouard V."/>
            <person name="Bally P."/>
            <person name="Bourras S."/>
            <person name="Cozijnsen A.J."/>
            <person name="Ciuffetti L.M."/>
            <person name="Degrave A."/>
            <person name="Dilmaghani A."/>
            <person name="Duret L."/>
            <person name="Fudal I."/>
            <person name="Goodwin S.B."/>
            <person name="Gout L."/>
            <person name="Glaser N."/>
            <person name="Linglin J."/>
            <person name="Kema G.H.J."/>
            <person name="Lapalu N."/>
            <person name="Lawrence C.B."/>
            <person name="May K."/>
            <person name="Meyer M."/>
            <person name="Ollivier B."/>
            <person name="Poulain J."/>
            <person name="Schoch C.L."/>
            <person name="Simon A."/>
            <person name="Spatafora J.W."/>
            <person name="Stachowiak A."/>
            <person name="Turgeon B.G."/>
            <person name="Tyler B.M."/>
            <person name="Vincent D."/>
            <person name="Weissenbach J."/>
            <person name="Amselem J."/>
            <person name="Quesneville H."/>
            <person name="Oliver R.P."/>
            <person name="Wincker P."/>
            <person name="Balesdent M.-H."/>
            <person name="Howlett B.J."/>
        </authorList>
    </citation>
    <scope>NUCLEOTIDE SEQUENCE [LARGE SCALE GENOMIC DNA]</scope>
    <source>
        <strain evidence="3">JN3 / isolate v23.1.3 / race Av1-4-5-6-7-8</strain>
    </source>
</reference>
<feature type="signal peptide" evidence="1">
    <location>
        <begin position="1"/>
        <end position="18"/>
    </location>
</feature>
<feature type="chain" id="PRO_5003195166" evidence="1">
    <location>
        <begin position="19"/>
        <end position="87"/>
    </location>
</feature>
<dbReference type="VEuPathDB" id="FungiDB:LEMA_uP010120.1"/>
<accession>E5ACM3</accession>